<evidence type="ECO:0000313" key="3">
    <source>
        <dbReference type="EMBL" id="KAL3096211.1"/>
    </source>
</evidence>
<dbReference type="InterPro" id="IPR044736">
    <property type="entry name" value="Gid1/RanBPM/SPLA_SPRY"/>
</dbReference>
<dbReference type="Pfam" id="PF00622">
    <property type="entry name" value="SPRY"/>
    <property type="match status" value="1"/>
</dbReference>
<keyword evidence="1" id="KW-0175">Coiled coil</keyword>
<protein>
    <recommendedName>
        <fullName evidence="2">B30.2/SPRY domain-containing protein</fullName>
    </recommendedName>
</protein>
<comment type="caution">
    <text evidence="3">The sequence shown here is derived from an EMBL/GenBank/DDBJ whole genome shotgun (WGS) entry which is preliminary data.</text>
</comment>
<dbReference type="Proteomes" id="UP001620626">
    <property type="component" value="Unassembled WGS sequence"/>
</dbReference>
<evidence type="ECO:0000259" key="2">
    <source>
        <dbReference type="PROSITE" id="PS50188"/>
    </source>
</evidence>
<name>A0ABD2JZY2_9BILA</name>
<dbReference type="EMBL" id="JBICBT010000868">
    <property type="protein sequence ID" value="KAL3096211.1"/>
    <property type="molecule type" value="Genomic_DNA"/>
</dbReference>
<dbReference type="PROSITE" id="PS50188">
    <property type="entry name" value="B302_SPRY"/>
    <property type="match status" value="1"/>
</dbReference>
<organism evidence="3 4">
    <name type="scientific">Heterodera trifolii</name>
    <dbReference type="NCBI Taxonomy" id="157864"/>
    <lineage>
        <taxon>Eukaryota</taxon>
        <taxon>Metazoa</taxon>
        <taxon>Ecdysozoa</taxon>
        <taxon>Nematoda</taxon>
        <taxon>Chromadorea</taxon>
        <taxon>Rhabditida</taxon>
        <taxon>Tylenchina</taxon>
        <taxon>Tylenchomorpha</taxon>
        <taxon>Tylenchoidea</taxon>
        <taxon>Heteroderidae</taxon>
        <taxon>Heteroderinae</taxon>
        <taxon>Heterodera</taxon>
    </lineage>
</organism>
<dbReference type="InterPro" id="IPR003877">
    <property type="entry name" value="SPRY_dom"/>
</dbReference>
<dbReference type="Gene3D" id="2.60.120.920">
    <property type="match status" value="1"/>
</dbReference>
<dbReference type="InterPro" id="IPR001870">
    <property type="entry name" value="B30.2/SPRY"/>
</dbReference>
<reference evidence="3 4" key="1">
    <citation type="submission" date="2024-10" db="EMBL/GenBank/DDBJ databases">
        <authorList>
            <person name="Kim D."/>
        </authorList>
    </citation>
    <scope>NUCLEOTIDE SEQUENCE [LARGE SCALE GENOMIC DNA]</scope>
    <source>
        <strain evidence="3">BH-2024</strain>
    </source>
</reference>
<dbReference type="CDD" id="cd12885">
    <property type="entry name" value="SPRY_RanBP_like"/>
    <property type="match status" value="1"/>
</dbReference>
<dbReference type="InterPro" id="IPR043136">
    <property type="entry name" value="B30.2/SPRY_sf"/>
</dbReference>
<dbReference type="InterPro" id="IPR013320">
    <property type="entry name" value="ConA-like_dom_sf"/>
</dbReference>
<dbReference type="SUPFAM" id="SSF49899">
    <property type="entry name" value="Concanavalin A-like lectins/glucanases"/>
    <property type="match status" value="1"/>
</dbReference>
<evidence type="ECO:0000313" key="4">
    <source>
        <dbReference type="Proteomes" id="UP001620626"/>
    </source>
</evidence>
<accession>A0ABD2JZY2</accession>
<proteinExistence type="predicted"/>
<feature type="domain" description="B30.2/SPRY" evidence="2">
    <location>
        <begin position="122"/>
        <end position="316"/>
    </location>
</feature>
<dbReference type="SMART" id="SM00449">
    <property type="entry name" value="SPRY"/>
    <property type="match status" value="1"/>
</dbReference>
<keyword evidence="4" id="KW-1185">Reference proteome</keyword>
<feature type="coiled-coil region" evidence="1">
    <location>
        <begin position="48"/>
        <end position="130"/>
    </location>
</feature>
<sequence>MSISTNSINCGDDFTPAENGEVNGDAINLLNDGQFDGNSESISDKQQLKEFREKFANMEMELKMAKLELENKALEQKLMHQEMMDEQKTLKEKVDKIEHKKEKNAVDEKLSQLQNEQKKILERISALEQEPKQRKAFLNFRQNFWDANVRHNNLKIIDIKSLIVHYKRNFSGYCSSVFAKHPILLDHNSSDTFYYEISIGNKENWMSFRFAVKQQNKLDGTIRTRKGTYAIDSDGKIWINGEGKGTNVQYSYGVGDIVGIGVNSVIRQIIFTKNGKRLDSSGLLVASSFGDDSFHPFVSLHDSGDKIEANFGPNFKFDLEAL</sequence>
<dbReference type="AlphaFoldDB" id="A0ABD2JZY2"/>
<gene>
    <name evidence="3" type="ORF">niasHT_026151</name>
</gene>
<evidence type="ECO:0000256" key="1">
    <source>
        <dbReference type="SAM" id="Coils"/>
    </source>
</evidence>